<feature type="chain" id="PRO_5038544639" evidence="1">
    <location>
        <begin position="25"/>
        <end position="145"/>
    </location>
</feature>
<feature type="signal peptide" evidence="1">
    <location>
        <begin position="1"/>
        <end position="24"/>
    </location>
</feature>
<dbReference type="RefSeq" id="WP_034837585.1">
    <property type="nucleotide sequence ID" value="NZ_CP014673.1"/>
</dbReference>
<protein>
    <submittedName>
        <fullName evidence="2">Uncharacterized protein</fullName>
    </submittedName>
</protein>
<name>A0A1B1YNQ1_THEST</name>
<sequence length="145" mass="16270">MKKALKVLLILCLILSVFSVPTLAVSRDVTADGTIVRPMFKYINTMTHYFDINRYGKATCSALLNAFNADELKVVVELQQYNDKDGTWKTIKTWSSTEAGDLCGAGGTWYVMSDNMYRSVATGYVYVNGKVVEEHRMVSSVKVYE</sequence>
<keyword evidence="1" id="KW-0732">Signal</keyword>
<evidence type="ECO:0000313" key="2">
    <source>
        <dbReference type="EMBL" id="ANX02415.1"/>
    </source>
</evidence>
<dbReference type="Proteomes" id="UP000092931">
    <property type="component" value="Chromosome"/>
</dbReference>
<evidence type="ECO:0000313" key="3">
    <source>
        <dbReference type="Proteomes" id="UP000092931"/>
    </source>
</evidence>
<reference evidence="2 3" key="1">
    <citation type="submission" date="2016-02" db="EMBL/GenBank/DDBJ databases">
        <title>Comparison of Clostridium stercorarium subspecies using comparative genomics and transcriptomics.</title>
        <authorList>
            <person name="Schellenberg J."/>
            <person name="Thallinger G."/>
            <person name="Levin D.B."/>
            <person name="Zhang X."/>
            <person name="Alvare G."/>
            <person name="Fristensky B."/>
            <person name="Sparling R."/>
        </authorList>
    </citation>
    <scope>NUCLEOTIDE SEQUENCE [LARGE SCALE GENOMIC DNA]</scope>
    <source>
        <strain evidence="2 3">DSM 9219</strain>
    </source>
</reference>
<dbReference type="AlphaFoldDB" id="A0A1B1YNQ1"/>
<proteinExistence type="predicted"/>
<evidence type="ECO:0000256" key="1">
    <source>
        <dbReference type="SAM" id="SignalP"/>
    </source>
</evidence>
<gene>
    <name evidence="2" type="ORF">CSTERLE_12980</name>
</gene>
<accession>A0A1B1YNQ1</accession>
<organism evidence="2 3">
    <name type="scientific">Thermoclostridium stercorarium subsp. leptospartum DSM 9219</name>
    <dbReference type="NCBI Taxonomy" id="1346611"/>
    <lineage>
        <taxon>Bacteria</taxon>
        <taxon>Bacillati</taxon>
        <taxon>Bacillota</taxon>
        <taxon>Clostridia</taxon>
        <taxon>Eubacteriales</taxon>
        <taxon>Oscillospiraceae</taxon>
        <taxon>Thermoclostridium</taxon>
    </lineage>
</organism>
<dbReference type="EMBL" id="CP014673">
    <property type="protein sequence ID" value="ANX02415.1"/>
    <property type="molecule type" value="Genomic_DNA"/>
</dbReference>